<comment type="caution">
    <text evidence="1">The sequence shown here is derived from an EMBL/GenBank/DDBJ whole genome shotgun (WGS) entry which is preliminary data.</text>
</comment>
<organism evidence="1 2">
    <name type="scientific">Nocardioides marmotae</name>
    <dbReference type="NCBI Taxonomy" id="2663857"/>
    <lineage>
        <taxon>Bacteria</taxon>
        <taxon>Bacillati</taxon>
        <taxon>Actinomycetota</taxon>
        <taxon>Actinomycetes</taxon>
        <taxon>Propionibacteriales</taxon>
        <taxon>Nocardioidaceae</taxon>
        <taxon>Nocardioides</taxon>
    </lineage>
</organism>
<gene>
    <name evidence="1" type="ORF">GGQ22_15280</name>
</gene>
<sequence>MSAAAVLDPDALERLRRDVEDCEFAVSFVQRYCSMLEARVQRIVDALSIGDVDTAMDAVLSLKASSATVGTCELAGLARSVEQQVRCSDIGAARRAASCLAPAADRAEVALHGYLVACRPG</sequence>
<dbReference type="SUPFAM" id="SSF47226">
    <property type="entry name" value="Histidine-containing phosphotransfer domain, HPT domain"/>
    <property type="match status" value="1"/>
</dbReference>
<evidence type="ECO:0000313" key="2">
    <source>
        <dbReference type="Proteomes" id="UP000433406"/>
    </source>
</evidence>
<proteinExistence type="predicted"/>
<dbReference type="Proteomes" id="UP000433406">
    <property type="component" value="Unassembled WGS sequence"/>
</dbReference>
<dbReference type="InterPro" id="IPR036641">
    <property type="entry name" value="HPT_dom_sf"/>
</dbReference>
<keyword evidence="2" id="KW-1185">Reference proteome</keyword>
<dbReference type="Gene3D" id="1.20.120.160">
    <property type="entry name" value="HPT domain"/>
    <property type="match status" value="1"/>
</dbReference>
<accession>A0A6I3JEF2</accession>
<dbReference type="RefSeq" id="WP_154616314.1">
    <property type="nucleotide sequence ID" value="NZ_CP053660.1"/>
</dbReference>
<protein>
    <submittedName>
        <fullName evidence="1">Uncharacterized protein</fullName>
    </submittedName>
</protein>
<name>A0A6I3JEF2_9ACTN</name>
<dbReference type="AlphaFoldDB" id="A0A6I3JEF2"/>
<reference evidence="1 2" key="1">
    <citation type="submission" date="2019-10" db="EMBL/GenBank/DDBJ databases">
        <title>Nocardioides novel species isolated from the excrement of Marmot.</title>
        <authorList>
            <person name="Zhang G."/>
        </authorList>
    </citation>
    <scope>NUCLEOTIDE SEQUENCE [LARGE SCALE GENOMIC DNA]</scope>
    <source>
        <strain evidence="2">zg-579</strain>
    </source>
</reference>
<evidence type="ECO:0000313" key="1">
    <source>
        <dbReference type="EMBL" id="MTB96435.1"/>
    </source>
</evidence>
<dbReference type="GO" id="GO:0000160">
    <property type="term" value="P:phosphorelay signal transduction system"/>
    <property type="evidence" value="ECO:0007669"/>
    <property type="project" value="InterPro"/>
</dbReference>
<dbReference type="EMBL" id="WLCI01000016">
    <property type="protein sequence ID" value="MTB96435.1"/>
    <property type="molecule type" value="Genomic_DNA"/>
</dbReference>